<reference evidence="3 4" key="1">
    <citation type="submission" date="2018-08" db="EMBL/GenBank/DDBJ databases">
        <title>A genome reference for cultivated species of the human gut microbiota.</title>
        <authorList>
            <person name="Zou Y."/>
            <person name="Xue W."/>
            <person name="Luo G."/>
        </authorList>
    </citation>
    <scope>NUCLEOTIDE SEQUENCE [LARGE SCALE GENOMIC DNA]</scope>
    <source>
        <strain evidence="3 4">AM13-21</strain>
    </source>
</reference>
<keyword evidence="1" id="KW-0812">Transmembrane</keyword>
<protein>
    <recommendedName>
        <fullName evidence="2">Acyltransferase 3 domain-containing protein</fullName>
    </recommendedName>
</protein>
<feature type="domain" description="Acyltransferase 3" evidence="2">
    <location>
        <begin position="11"/>
        <end position="311"/>
    </location>
</feature>
<dbReference type="RefSeq" id="WP_118291479.1">
    <property type="nucleotide sequence ID" value="NZ_QRLF01000026.1"/>
</dbReference>
<feature type="transmembrane region" description="Helical" evidence="1">
    <location>
        <begin position="12"/>
        <end position="35"/>
    </location>
</feature>
<feature type="transmembrane region" description="Helical" evidence="1">
    <location>
        <begin position="47"/>
        <end position="69"/>
    </location>
</feature>
<gene>
    <name evidence="3" type="ORF">DW150_15270</name>
</gene>
<name>A0A415BNZ8_PHOVU</name>
<dbReference type="EMBL" id="QRLF01000026">
    <property type="protein sequence ID" value="RHI88507.1"/>
    <property type="molecule type" value="Genomic_DNA"/>
</dbReference>
<evidence type="ECO:0000256" key="1">
    <source>
        <dbReference type="SAM" id="Phobius"/>
    </source>
</evidence>
<feature type="transmembrane region" description="Helical" evidence="1">
    <location>
        <begin position="118"/>
        <end position="136"/>
    </location>
</feature>
<accession>A0A415BNZ8</accession>
<feature type="transmembrane region" description="Helical" evidence="1">
    <location>
        <begin position="143"/>
        <end position="161"/>
    </location>
</feature>
<dbReference type="InterPro" id="IPR002656">
    <property type="entry name" value="Acyl_transf_3_dom"/>
</dbReference>
<dbReference type="AlphaFoldDB" id="A0A415BNZ8"/>
<dbReference type="PANTHER" id="PTHR37312:SF1">
    <property type="entry name" value="MEMBRANE-BOUND ACYLTRANSFERASE YKRP-RELATED"/>
    <property type="match status" value="1"/>
</dbReference>
<evidence type="ECO:0000259" key="2">
    <source>
        <dbReference type="Pfam" id="PF01757"/>
    </source>
</evidence>
<evidence type="ECO:0000313" key="4">
    <source>
        <dbReference type="Proteomes" id="UP000285777"/>
    </source>
</evidence>
<dbReference type="Pfam" id="PF01757">
    <property type="entry name" value="Acyl_transf_3"/>
    <property type="match status" value="1"/>
</dbReference>
<feature type="transmembrane region" description="Helical" evidence="1">
    <location>
        <begin position="275"/>
        <end position="297"/>
    </location>
</feature>
<dbReference type="GO" id="GO:0016747">
    <property type="term" value="F:acyltransferase activity, transferring groups other than amino-acyl groups"/>
    <property type="evidence" value="ECO:0007669"/>
    <property type="project" value="InterPro"/>
</dbReference>
<sequence length="333" mass="39512">MNTQLKQRRILYLDYIKAFAIILVIIGHVLQYMIWPSDFDEHYIWNFIYSFHMPLFMFISGVTMAMKSPNYSFGHLMKKRAVQLLLPYFVWAIIISLFREKDISFIWTIIDRPSNGLWFLWDLYFIILLSRILLLVSKRVSVLLGGSFSFFIIAQLLRIAIGEHFDYSSISYYLVIYNIGFVIGAKKYCENLIMNKYRYCLILLAVIIIYIGTWIFYELGRDAFPMNFSTVIYKFIHICNRLEVGIMASIMFFMLFYFMRNWTIRFFLIIGQETLGIYAIHFWLIPVALMGVPLISVSMLCDTILWSSFILIGSHVTINIIHKNKYFFVYVIR</sequence>
<feature type="transmembrane region" description="Helical" evidence="1">
    <location>
        <begin position="167"/>
        <end position="185"/>
    </location>
</feature>
<organism evidence="3 4">
    <name type="scientific">Phocaeicola vulgatus</name>
    <name type="common">Bacteroides vulgatus</name>
    <dbReference type="NCBI Taxonomy" id="821"/>
    <lineage>
        <taxon>Bacteria</taxon>
        <taxon>Pseudomonadati</taxon>
        <taxon>Bacteroidota</taxon>
        <taxon>Bacteroidia</taxon>
        <taxon>Bacteroidales</taxon>
        <taxon>Bacteroidaceae</taxon>
        <taxon>Phocaeicola</taxon>
    </lineage>
</organism>
<proteinExistence type="predicted"/>
<keyword evidence="1" id="KW-0472">Membrane</keyword>
<feature type="transmembrane region" description="Helical" evidence="1">
    <location>
        <begin position="197"/>
        <end position="217"/>
    </location>
</feature>
<feature type="transmembrane region" description="Helical" evidence="1">
    <location>
        <begin position="303"/>
        <end position="321"/>
    </location>
</feature>
<keyword evidence="1" id="KW-1133">Transmembrane helix</keyword>
<feature type="transmembrane region" description="Helical" evidence="1">
    <location>
        <begin position="81"/>
        <end position="98"/>
    </location>
</feature>
<dbReference type="InterPro" id="IPR052734">
    <property type="entry name" value="Nod_factor_acetyltransferase"/>
</dbReference>
<evidence type="ECO:0000313" key="3">
    <source>
        <dbReference type="EMBL" id="RHI88507.1"/>
    </source>
</evidence>
<feature type="transmembrane region" description="Helical" evidence="1">
    <location>
        <begin position="244"/>
        <end position="263"/>
    </location>
</feature>
<dbReference type="Proteomes" id="UP000285777">
    <property type="component" value="Unassembled WGS sequence"/>
</dbReference>
<comment type="caution">
    <text evidence="3">The sequence shown here is derived from an EMBL/GenBank/DDBJ whole genome shotgun (WGS) entry which is preliminary data.</text>
</comment>
<dbReference type="PANTHER" id="PTHR37312">
    <property type="entry name" value="MEMBRANE-BOUND ACYLTRANSFERASE YKRP-RELATED"/>
    <property type="match status" value="1"/>
</dbReference>